<dbReference type="GO" id="GO:0016301">
    <property type="term" value="F:kinase activity"/>
    <property type="evidence" value="ECO:0007669"/>
    <property type="project" value="UniProtKB-KW"/>
</dbReference>
<evidence type="ECO:0000256" key="13">
    <source>
        <dbReference type="ARBA" id="ARBA00022777"/>
    </source>
</evidence>
<evidence type="ECO:0000256" key="7">
    <source>
        <dbReference type="ARBA" id="ARBA00007490"/>
    </source>
</evidence>
<dbReference type="PANTHER" id="PTHR34848:SF1">
    <property type="entry name" value="BIFUNCTIONAL ADENOSYLCOBALAMIN BIOSYNTHESIS PROTEIN COBU"/>
    <property type="match status" value="1"/>
</dbReference>
<dbReference type="GO" id="GO:0016779">
    <property type="term" value="F:nucleotidyltransferase activity"/>
    <property type="evidence" value="ECO:0007669"/>
    <property type="project" value="UniProtKB-KW"/>
</dbReference>
<sequence>MGNSGLTFVLGGAKSGKSEFAERLYSRDERVCYIATGVVKNPDGEMQLRIKRHQARRSDKWLTHEQYQHIDKLINEHQQDGYLLDDAIMLVTNLFYDLVLAKTTPDKIDEYLEAASMQELAVIRTKILDNWQRILTACKDNKQSMVIVSDEVGLGIVPATKQTRILRDLYGEVNQLIAKAADDVYFVVSGIPQKLK</sequence>
<evidence type="ECO:0000256" key="12">
    <source>
        <dbReference type="ARBA" id="ARBA00022741"/>
    </source>
</evidence>
<name>A0ABR8P467_9LACO</name>
<keyword evidence="11" id="KW-0808">Transferase</keyword>
<evidence type="ECO:0000313" key="19">
    <source>
        <dbReference type="Proteomes" id="UP000704341"/>
    </source>
</evidence>
<evidence type="ECO:0000256" key="1">
    <source>
        <dbReference type="ARBA" id="ARBA00000312"/>
    </source>
</evidence>
<dbReference type="EC" id="2.7.7.62" evidence="9"/>
<dbReference type="InterPro" id="IPR027417">
    <property type="entry name" value="P-loop_NTPase"/>
</dbReference>
<dbReference type="PIRSF" id="PIRSF006135">
    <property type="entry name" value="CobU"/>
    <property type="match status" value="1"/>
</dbReference>
<keyword evidence="19" id="KW-1185">Reference proteome</keyword>
<evidence type="ECO:0000256" key="3">
    <source>
        <dbReference type="ARBA" id="ARBA00001522"/>
    </source>
</evidence>
<evidence type="ECO:0000256" key="2">
    <source>
        <dbReference type="ARBA" id="ARBA00000711"/>
    </source>
</evidence>
<keyword evidence="10" id="KW-0169">Cobalamin biosynthesis</keyword>
<dbReference type="Pfam" id="PF02283">
    <property type="entry name" value="CobU"/>
    <property type="match status" value="1"/>
</dbReference>
<protein>
    <recommendedName>
        <fullName evidence="16">Adenosylcobinamide kinase</fullName>
        <ecNumber evidence="8">2.7.1.156</ecNumber>
        <ecNumber evidence="9">2.7.7.62</ecNumber>
    </recommendedName>
    <alternativeName>
        <fullName evidence="17">Adenosylcobinamide-phosphate guanylyltransferase</fullName>
    </alternativeName>
</protein>
<evidence type="ECO:0000256" key="4">
    <source>
        <dbReference type="ARBA" id="ARBA00003889"/>
    </source>
</evidence>
<comment type="pathway">
    <text evidence="5">Cofactor biosynthesis; adenosylcobalamin biosynthesis; adenosylcobalamin from cob(II)yrinate a,c-diamide: step 6/7.</text>
</comment>
<evidence type="ECO:0000256" key="8">
    <source>
        <dbReference type="ARBA" id="ARBA00012016"/>
    </source>
</evidence>
<evidence type="ECO:0000256" key="6">
    <source>
        <dbReference type="ARBA" id="ARBA00005159"/>
    </source>
</evidence>
<accession>A0ABR8P467</accession>
<dbReference type="EMBL" id="QORN01000005">
    <property type="protein sequence ID" value="MBD5805803.1"/>
    <property type="molecule type" value="Genomic_DNA"/>
</dbReference>
<dbReference type="Gene3D" id="3.40.50.300">
    <property type="entry name" value="P-loop containing nucleotide triphosphate hydrolases"/>
    <property type="match status" value="1"/>
</dbReference>
<comment type="function">
    <text evidence="4">Catalyzes ATP-dependent phosphorylation of adenosylcobinamide and addition of GMP to adenosylcobinamide phosphate.</text>
</comment>
<evidence type="ECO:0000313" key="18">
    <source>
        <dbReference type="EMBL" id="MBD5805803.1"/>
    </source>
</evidence>
<dbReference type="SUPFAM" id="SSF52540">
    <property type="entry name" value="P-loop containing nucleoside triphosphate hydrolases"/>
    <property type="match status" value="1"/>
</dbReference>
<evidence type="ECO:0000256" key="16">
    <source>
        <dbReference type="ARBA" id="ARBA00029570"/>
    </source>
</evidence>
<dbReference type="Proteomes" id="UP000704341">
    <property type="component" value="Unassembled WGS sequence"/>
</dbReference>
<comment type="pathway">
    <text evidence="6">Cofactor biosynthesis; adenosylcobalamin biosynthesis; adenosylcobalamin from cob(II)yrinate a,c-diamide: step 5/7.</text>
</comment>
<evidence type="ECO:0000256" key="14">
    <source>
        <dbReference type="ARBA" id="ARBA00022840"/>
    </source>
</evidence>
<keyword evidence="15" id="KW-0342">GTP-binding</keyword>
<keyword evidence="18" id="KW-0548">Nucleotidyltransferase</keyword>
<keyword evidence="14" id="KW-0067">ATP-binding</keyword>
<comment type="caution">
    <text evidence="18">The sequence shown here is derived from an EMBL/GenBank/DDBJ whole genome shotgun (WGS) entry which is preliminary data.</text>
</comment>
<comment type="catalytic activity">
    <reaction evidence="1">
        <text>adenosylcob(III)inamide + ATP = adenosylcob(III)inamide phosphate + ADP + H(+)</text>
        <dbReference type="Rhea" id="RHEA:15769"/>
        <dbReference type="ChEBI" id="CHEBI:2480"/>
        <dbReference type="ChEBI" id="CHEBI:15378"/>
        <dbReference type="ChEBI" id="CHEBI:30616"/>
        <dbReference type="ChEBI" id="CHEBI:58502"/>
        <dbReference type="ChEBI" id="CHEBI:456216"/>
        <dbReference type="EC" id="2.7.1.156"/>
    </reaction>
</comment>
<proteinExistence type="inferred from homology"/>
<dbReference type="EC" id="2.7.1.156" evidence="8"/>
<comment type="catalytic activity">
    <reaction evidence="3">
        <text>adenosylcob(III)inamide + GTP = adenosylcob(III)inamide phosphate + GDP + H(+)</text>
        <dbReference type="Rhea" id="RHEA:15765"/>
        <dbReference type="ChEBI" id="CHEBI:2480"/>
        <dbReference type="ChEBI" id="CHEBI:15378"/>
        <dbReference type="ChEBI" id="CHEBI:37565"/>
        <dbReference type="ChEBI" id="CHEBI:58189"/>
        <dbReference type="ChEBI" id="CHEBI:58502"/>
        <dbReference type="EC" id="2.7.1.156"/>
    </reaction>
</comment>
<organism evidence="18 19">
    <name type="scientific">Limosilactobacillus walteri</name>
    <dbReference type="NCBI Taxonomy" id="2268022"/>
    <lineage>
        <taxon>Bacteria</taxon>
        <taxon>Bacillati</taxon>
        <taxon>Bacillota</taxon>
        <taxon>Bacilli</taxon>
        <taxon>Lactobacillales</taxon>
        <taxon>Lactobacillaceae</taxon>
        <taxon>Limosilactobacillus</taxon>
    </lineage>
</organism>
<evidence type="ECO:0000256" key="10">
    <source>
        <dbReference type="ARBA" id="ARBA00022573"/>
    </source>
</evidence>
<dbReference type="PANTHER" id="PTHR34848">
    <property type="match status" value="1"/>
</dbReference>
<keyword evidence="12" id="KW-0547">Nucleotide-binding</keyword>
<evidence type="ECO:0000256" key="15">
    <source>
        <dbReference type="ARBA" id="ARBA00023134"/>
    </source>
</evidence>
<gene>
    <name evidence="18" type="ORF">DTK66_01540</name>
</gene>
<evidence type="ECO:0000256" key="9">
    <source>
        <dbReference type="ARBA" id="ARBA00012523"/>
    </source>
</evidence>
<comment type="similarity">
    <text evidence="7">Belongs to the CobU/CobP family.</text>
</comment>
<evidence type="ECO:0000256" key="17">
    <source>
        <dbReference type="ARBA" id="ARBA00030571"/>
    </source>
</evidence>
<evidence type="ECO:0000256" key="5">
    <source>
        <dbReference type="ARBA" id="ARBA00004692"/>
    </source>
</evidence>
<reference evidence="18 19" key="1">
    <citation type="submission" date="2018-07" db="EMBL/GenBank/DDBJ databases">
        <title>Phylogenomic Insights into understanding Host Adaptation of Lactobacillus reuteri by a novel species, Lactobacillus spp. M31.</title>
        <authorList>
            <person name="Sharma S."/>
            <person name="Patil P."/>
            <person name="Korpole S."/>
            <person name="Patil P.B."/>
        </authorList>
    </citation>
    <scope>NUCLEOTIDE SEQUENCE [LARGE SCALE GENOMIC DNA]</scope>
    <source>
        <strain evidence="18 19">M31</strain>
    </source>
</reference>
<keyword evidence="13 18" id="KW-0418">Kinase</keyword>
<dbReference type="CDD" id="cd00544">
    <property type="entry name" value="CobU"/>
    <property type="match status" value="1"/>
</dbReference>
<dbReference type="InterPro" id="IPR003203">
    <property type="entry name" value="CobU/CobP"/>
</dbReference>
<evidence type="ECO:0000256" key="11">
    <source>
        <dbReference type="ARBA" id="ARBA00022679"/>
    </source>
</evidence>
<comment type="catalytic activity">
    <reaction evidence="2">
        <text>adenosylcob(III)inamide phosphate + GTP + H(+) = adenosylcob(III)inamide-GDP + diphosphate</text>
        <dbReference type="Rhea" id="RHEA:22712"/>
        <dbReference type="ChEBI" id="CHEBI:15378"/>
        <dbReference type="ChEBI" id="CHEBI:33019"/>
        <dbReference type="ChEBI" id="CHEBI:37565"/>
        <dbReference type="ChEBI" id="CHEBI:58502"/>
        <dbReference type="ChEBI" id="CHEBI:60487"/>
        <dbReference type="EC" id="2.7.7.62"/>
    </reaction>
</comment>